<evidence type="ECO:0000313" key="8">
    <source>
        <dbReference type="EMBL" id="AIQ71141.1"/>
    </source>
</evidence>
<comment type="subcellular location">
    <subcellularLocation>
        <location evidence="1">Cell membrane</location>
        <topology evidence="1">Multi-pass membrane protein</topology>
    </subcellularLocation>
</comment>
<keyword evidence="9" id="KW-1185">Reference proteome</keyword>
<dbReference type="Gene3D" id="1.10.3720.10">
    <property type="entry name" value="MetI-like"/>
    <property type="match status" value="1"/>
</dbReference>
<sequence>MAAFAFARLRARGSLLLFTLVLGTMMIPSQVTLIPQYLLFNRIHWTNSYLPLIVPAFTGSAFVIFLLRQFYFGISKEMDEAVMRRSVPA</sequence>
<dbReference type="eggNOG" id="COG0395">
    <property type="taxonomic scope" value="Bacteria"/>
</dbReference>
<dbReference type="KEGG" id="pgm:PGRAT_28755"/>
<dbReference type="EMBL" id="CP009287">
    <property type="protein sequence ID" value="AIQ71141.1"/>
    <property type="molecule type" value="Genomic_DNA"/>
</dbReference>
<evidence type="ECO:0000313" key="9">
    <source>
        <dbReference type="Proteomes" id="UP000029500"/>
    </source>
</evidence>
<keyword evidence="2" id="KW-0813">Transport</keyword>
<dbReference type="SUPFAM" id="SSF161098">
    <property type="entry name" value="MetI-like"/>
    <property type="match status" value="1"/>
</dbReference>
<dbReference type="GO" id="GO:0005886">
    <property type="term" value="C:plasma membrane"/>
    <property type="evidence" value="ECO:0007669"/>
    <property type="project" value="UniProtKB-SubCell"/>
</dbReference>
<evidence type="ECO:0000256" key="4">
    <source>
        <dbReference type="ARBA" id="ARBA00022692"/>
    </source>
</evidence>
<feature type="transmembrane region" description="Helical" evidence="7">
    <location>
        <begin position="49"/>
        <end position="67"/>
    </location>
</feature>
<dbReference type="RefSeq" id="WP_025708491.1">
    <property type="nucleotide sequence ID" value="NZ_CP009287.1"/>
</dbReference>
<dbReference type="InterPro" id="IPR035906">
    <property type="entry name" value="MetI-like_sf"/>
</dbReference>
<evidence type="ECO:0008006" key="10">
    <source>
        <dbReference type="Google" id="ProtNLM"/>
    </source>
</evidence>
<keyword evidence="5 7" id="KW-1133">Transmembrane helix</keyword>
<evidence type="ECO:0000256" key="7">
    <source>
        <dbReference type="SAM" id="Phobius"/>
    </source>
</evidence>
<organism evidence="8 9">
    <name type="scientific">Paenibacillus graminis</name>
    <dbReference type="NCBI Taxonomy" id="189425"/>
    <lineage>
        <taxon>Bacteria</taxon>
        <taxon>Bacillati</taxon>
        <taxon>Bacillota</taxon>
        <taxon>Bacilli</taxon>
        <taxon>Bacillales</taxon>
        <taxon>Paenibacillaceae</taxon>
        <taxon>Paenibacillus</taxon>
    </lineage>
</organism>
<evidence type="ECO:0000256" key="2">
    <source>
        <dbReference type="ARBA" id="ARBA00022448"/>
    </source>
</evidence>
<keyword evidence="4 7" id="KW-0812">Transmembrane</keyword>
<dbReference type="AlphaFoldDB" id="A0A089MBD9"/>
<accession>A0A089MBD9</accession>
<keyword evidence="6 7" id="KW-0472">Membrane</keyword>
<dbReference type="PANTHER" id="PTHR43744:SF8">
    <property type="entry name" value="SN-GLYCEROL-3-PHOSPHATE TRANSPORT SYSTEM PERMEASE PROTEIN UGPE"/>
    <property type="match status" value="1"/>
</dbReference>
<keyword evidence="3" id="KW-1003">Cell membrane</keyword>
<evidence type="ECO:0000256" key="6">
    <source>
        <dbReference type="ARBA" id="ARBA00023136"/>
    </source>
</evidence>
<protein>
    <recommendedName>
        <fullName evidence="10">ABC transmembrane type-1 domain-containing protein</fullName>
    </recommendedName>
</protein>
<dbReference type="HOGENOM" id="CLU_2451799_0_0_9"/>
<dbReference type="PANTHER" id="PTHR43744">
    <property type="entry name" value="ABC TRANSPORTER PERMEASE PROTEIN MG189-RELATED-RELATED"/>
    <property type="match status" value="1"/>
</dbReference>
<gene>
    <name evidence="8" type="ORF">PGRAT_28755</name>
</gene>
<dbReference type="STRING" id="189425.PGRAT_28755"/>
<name>A0A089MBD9_9BACL</name>
<reference evidence="8 9" key="1">
    <citation type="submission" date="2014-08" db="EMBL/GenBank/DDBJ databases">
        <title>Comparative genomics of the Paenibacillus odorifer group.</title>
        <authorList>
            <person name="den Bakker H.C."/>
            <person name="Tsai Y.-C."/>
            <person name="Martin N."/>
            <person name="Korlach J."/>
            <person name="Wiedmann M."/>
        </authorList>
    </citation>
    <scope>NUCLEOTIDE SEQUENCE [LARGE SCALE GENOMIC DNA]</scope>
    <source>
        <strain evidence="8 9">DSM 15220</strain>
    </source>
</reference>
<evidence type="ECO:0000256" key="3">
    <source>
        <dbReference type="ARBA" id="ARBA00022475"/>
    </source>
</evidence>
<evidence type="ECO:0000256" key="1">
    <source>
        <dbReference type="ARBA" id="ARBA00004651"/>
    </source>
</evidence>
<dbReference type="OrthoDB" id="9771544at2"/>
<evidence type="ECO:0000256" key="5">
    <source>
        <dbReference type="ARBA" id="ARBA00022989"/>
    </source>
</evidence>
<dbReference type="Proteomes" id="UP000029500">
    <property type="component" value="Chromosome"/>
</dbReference>
<proteinExistence type="predicted"/>